<accession>A0ABQ6Z3E7</accession>
<gene>
    <name evidence="1" type="ORF">CSC65_15660</name>
</gene>
<evidence type="ECO:0000313" key="1">
    <source>
        <dbReference type="EMBL" id="KAF1691964.1"/>
    </source>
</evidence>
<proteinExistence type="predicted"/>
<protein>
    <submittedName>
        <fullName evidence="1">Uncharacterized protein</fullName>
    </submittedName>
</protein>
<comment type="caution">
    <text evidence="1">The sequence shown here is derived from an EMBL/GenBank/DDBJ whole genome shotgun (WGS) entry which is preliminary data.</text>
</comment>
<reference evidence="1 2" key="1">
    <citation type="submission" date="2017-10" db="EMBL/GenBank/DDBJ databases">
        <title>Whole genome sequencing of members of genus Pseudoxanthomonas.</title>
        <authorList>
            <person name="Kumar S."/>
            <person name="Bansal K."/>
            <person name="Kaur A."/>
            <person name="Patil P."/>
            <person name="Sharma S."/>
            <person name="Patil P.B."/>
        </authorList>
    </citation>
    <scope>NUCLEOTIDE SEQUENCE [LARGE SCALE GENOMIC DNA]</scope>
    <source>
        <strain evidence="1 2">DSM 17801</strain>
    </source>
</reference>
<dbReference type="EMBL" id="PDWN01000019">
    <property type="protein sequence ID" value="KAF1691964.1"/>
    <property type="molecule type" value="Genomic_DNA"/>
</dbReference>
<dbReference type="RefSeq" id="WP_162411537.1">
    <property type="nucleotide sequence ID" value="NZ_CP093331.1"/>
</dbReference>
<sequence>MTTGMSIRPYRTREKFEHEFHAVMEWLRSYNGNDKTYRQFEDEYQKAAKTLETLFKLRDLPEDLRTCRHELYDTIASLGLSRFAQSGEPPDEELIRNHQIPGGMPVNRHRSPPRPDILRMLADIEFGNPGAQPTMLGDRIGKGRLHFAALWLSEQDAAWIEHELQRMGLIPGQDHE</sequence>
<dbReference type="Proteomes" id="UP000788419">
    <property type="component" value="Unassembled WGS sequence"/>
</dbReference>
<organism evidence="1 2">
    <name type="scientific">Pseudoxanthomonas daejeonensis</name>
    <dbReference type="NCBI Taxonomy" id="266062"/>
    <lineage>
        <taxon>Bacteria</taxon>
        <taxon>Pseudomonadati</taxon>
        <taxon>Pseudomonadota</taxon>
        <taxon>Gammaproteobacteria</taxon>
        <taxon>Lysobacterales</taxon>
        <taxon>Lysobacteraceae</taxon>
        <taxon>Pseudoxanthomonas</taxon>
    </lineage>
</organism>
<name>A0ABQ6Z3E7_9GAMM</name>
<keyword evidence="2" id="KW-1185">Reference proteome</keyword>
<evidence type="ECO:0000313" key="2">
    <source>
        <dbReference type="Proteomes" id="UP000788419"/>
    </source>
</evidence>